<dbReference type="Proteomes" id="UP000095143">
    <property type="component" value="Unassembled WGS sequence"/>
</dbReference>
<dbReference type="CDD" id="cd20694">
    <property type="entry name" value="CdiI_Ct-like"/>
    <property type="match status" value="1"/>
</dbReference>
<dbReference type="AlphaFoldDB" id="A0A1C2DHG9"/>
<dbReference type="OrthoDB" id="3695133at2"/>
<evidence type="ECO:0000313" key="1">
    <source>
        <dbReference type="EMBL" id="OCX14115.1"/>
    </source>
</evidence>
<sequence length="111" mass="12483">MSATTSPYSQEEIDVMLRSDDAAVTTDALMYLCFNIDDPQWIQLKCIEAIKNHRDEGVRGLALTCIGHVARMHKVIDKSLVMPVLLEKLNHTTLAGRAQDALDDIEIFINR</sequence>
<dbReference type="EMBL" id="MDEN01000068">
    <property type="protein sequence ID" value="OCX14115.1"/>
    <property type="molecule type" value="Genomic_DNA"/>
</dbReference>
<name>A0A1C2DHG9_9PSED</name>
<reference evidence="1 2" key="1">
    <citation type="submission" date="2016-08" db="EMBL/GenBank/DDBJ databases">
        <title>Whole genome sequence of Pseudomonas graminis strain UASWS1507, a potential biological control agent for agriculture.</title>
        <authorList>
            <person name="Crovadore J."/>
            <person name="Calmin G."/>
            <person name="Chablais R."/>
            <person name="Cochard B."/>
            <person name="Lefort F."/>
        </authorList>
    </citation>
    <scope>NUCLEOTIDE SEQUENCE [LARGE SCALE GENOMIC DNA]</scope>
    <source>
        <strain evidence="1 2">UASWS1507</strain>
    </source>
</reference>
<proteinExistence type="predicted"/>
<evidence type="ECO:0008006" key="3">
    <source>
        <dbReference type="Google" id="ProtNLM"/>
    </source>
</evidence>
<evidence type="ECO:0000313" key="2">
    <source>
        <dbReference type="Proteomes" id="UP000095143"/>
    </source>
</evidence>
<gene>
    <name evidence="1" type="ORF">BBI10_21465</name>
</gene>
<comment type="caution">
    <text evidence="1">The sequence shown here is derived from an EMBL/GenBank/DDBJ whole genome shotgun (WGS) entry which is preliminary data.</text>
</comment>
<protein>
    <recommendedName>
        <fullName evidence="3">HEAT repeat domain-containing protein</fullName>
    </recommendedName>
</protein>
<dbReference type="RefSeq" id="WP_065991621.1">
    <property type="nucleotide sequence ID" value="NZ_MDEN01000068.1"/>
</dbReference>
<dbReference type="InterPro" id="IPR049796">
    <property type="entry name" value="CdiI_Ct-like"/>
</dbReference>
<organism evidence="1 2">
    <name type="scientific">Pseudomonas graminis</name>
    <dbReference type="NCBI Taxonomy" id="158627"/>
    <lineage>
        <taxon>Bacteria</taxon>
        <taxon>Pseudomonadati</taxon>
        <taxon>Pseudomonadota</taxon>
        <taxon>Gammaproteobacteria</taxon>
        <taxon>Pseudomonadales</taxon>
        <taxon>Pseudomonadaceae</taxon>
        <taxon>Pseudomonas</taxon>
    </lineage>
</organism>
<accession>A0A1C2DHG9</accession>